<dbReference type="InterPro" id="IPR013813">
    <property type="entry name" value="Endoribo_LPSP/chorism_mut-like"/>
</dbReference>
<dbReference type="PANTHER" id="PTHR43760:SF1">
    <property type="entry name" value="ENDORIBONUCLEASE L-PSP_CHORISMATE MUTASE-LIKE DOMAIN-CONTAINING PROTEIN"/>
    <property type="match status" value="1"/>
</dbReference>
<evidence type="ECO:0000313" key="2">
    <source>
        <dbReference type="Proteomes" id="UP000006461"/>
    </source>
</evidence>
<dbReference type="OrthoDB" id="9806229at2"/>
<dbReference type="InterPro" id="IPR035959">
    <property type="entry name" value="RutC-like_sf"/>
</dbReference>
<name>I4F574_MODI5</name>
<dbReference type="KEGG" id="mmar:MODMU_5413"/>
<dbReference type="Gene3D" id="3.30.1330.40">
    <property type="entry name" value="RutC-like"/>
    <property type="match status" value="1"/>
</dbReference>
<keyword evidence="2" id="KW-1185">Reference proteome</keyword>
<dbReference type="STRING" id="477641.MODMU_5413"/>
<organism evidence="1 2">
    <name type="scientific">Modestobacter italicus (strain DSM 44449 / CECT 9708 / BC 501)</name>
    <dbReference type="NCBI Taxonomy" id="2732864"/>
    <lineage>
        <taxon>Bacteria</taxon>
        <taxon>Bacillati</taxon>
        <taxon>Actinomycetota</taxon>
        <taxon>Actinomycetes</taxon>
        <taxon>Geodermatophilales</taxon>
        <taxon>Geodermatophilaceae</taxon>
        <taxon>Modestobacter</taxon>
    </lineage>
</organism>
<dbReference type="PATRIC" id="fig|477641.3.peg.5090"/>
<dbReference type="PANTHER" id="PTHR43760">
    <property type="entry name" value="ENDORIBONUCLEASE-RELATED"/>
    <property type="match status" value="1"/>
</dbReference>
<reference evidence="1 2" key="1">
    <citation type="journal article" date="2012" name="J. Bacteriol.">
        <title>Genome Sequence of Radiation-Resistant Modestobacter marinus Strain BC501, a Representative Actinobacterium That Thrives on Calcareous Stone Surfaces.</title>
        <authorList>
            <person name="Normand P."/>
            <person name="Gury J."/>
            <person name="Pujic P."/>
            <person name="Chouaia B."/>
            <person name="Crotti E."/>
            <person name="Brusetti L."/>
            <person name="Daffonchio D."/>
            <person name="Vacherie B."/>
            <person name="Barbe V."/>
            <person name="Medigue C."/>
            <person name="Calteau A."/>
            <person name="Ghodhbane-Gtari F."/>
            <person name="Essoussi I."/>
            <person name="Nouioui I."/>
            <person name="Abbassi-Ghozzi I."/>
            <person name="Gtari M."/>
        </authorList>
    </citation>
    <scope>NUCLEOTIDE SEQUENCE [LARGE SCALE GENOMIC DNA]</scope>
    <source>
        <strain evidence="2">BC 501</strain>
    </source>
</reference>
<sequence>MRIEERLAELGLTLPAAPAPPATGSLPPDWVRVVGRRVLVSGHGPLLPDGRPAGPFGRVPDEVPLESAQQSARLAALGVIGTVQRAVGDLDRIAAWVTVSGFVFAEPGYRHTTAVLNAFSALVHDVFGREVGAHARTAIGAATLPLGVPVVVAAELELRS</sequence>
<dbReference type="Proteomes" id="UP000006461">
    <property type="component" value="Chromosome"/>
</dbReference>
<dbReference type="EMBL" id="FO203431">
    <property type="protein sequence ID" value="CCH90787.1"/>
    <property type="molecule type" value="Genomic_DNA"/>
</dbReference>
<dbReference type="eggNOG" id="COG0251">
    <property type="taxonomic scope" value="Bacteria"/>
</dbReference>
<dbReference type="SUPFAM" id="SSF55298">
    <property type="entry name" value="YjgF-like"/>
    <property type="match status" value="1"/>
</dbReference>
<accession>I4F574</accession>
<dbReference type="AlphaFoldDB" id="I4F574"/>
<dbReference type="CDD" id="cd02199">
    <property type="entry name" value="YjgF_YER057c_UK114_like_1"/>
    <property type="match status" value="1"/>
</dbReference>
<dbReference type="OMA" id="WTRVFGM"/>
<proteinExistence type="predicted"/>
<gene>
    <name evidence="1" type="ordered locus">MODMU_5413</name>
</gene>
<dbReference type="HOGENOM" id="CLU_104845_0_0_11"/>
<evidence type="ECO:0000313" key="1">
    <source>
        <dbReference type="EMBL" id="CCH90787.1"/>
    </source>
</evidence>
<protein>
    <submittedName>
        <fullName evidence="1">Transcriptional regulator</fullName>
    </submittedName>
</protein>